<sequence length="126" mass="13723">MFGWFNQKSTYKKALQIYNLAALGLATYDFFFNPESQYSEVGLDIAVHAMSFLSLQENSNAVLQFFSSWANMYRGGAIYAGVTSGCTRVPGVLNGLDALGHAANGFSIVCSDVEEESNESVAKLKN</sequence>
<dbReference type="EMBL" id="LNZB01000015">
    <property type="protein sequence ID" value="KTD82186.1"/>
    <property type="molecule type" value="Genomic_DNA"/>
</dbReference>
<accession>A0A0W1ALF9</accession>
<evidence type="ECO:0000313" key="2">
    <source>
        <dbReference type="Proteomes" id="UP000054729"/>
    </source>
</evidence>
<keyword evidence="2" id="KW-1185">Reference proteome</keyword>
<gene>
    <name evidence="1" type="ORF">Lwal_0663</name>
</gene>
<organism evidence="1 2">
    <name type="scientific">Legionella waltersii</name>
    <dbReference type="NCBI Taxonomy" id="66969"/>
    <lineage>
        <taxon>Bacteria</taxon>
        <taxon>Pseudomonadati</taxon>
        <taxon>Pseudomonadota</taxon>
        <taxon>Gammaproteobacteria</taxon>
        <taxon>Legionellales</taxon>
        <taxon>Legionellaceae</taxon>
        <taxon>Legionella</taxon>
    </lineage>
</organism>
<evidence type="ECO:0000313" key="1">
    <source>
        <dbReference type="EMBL" id="KTD82186.1"/>
    </source>
</evidence>
<comment type="caution">
    <text evidence="1">The sequence shown here is derived from an EMBL/GenBank/DDBJ whole genome shotgun (WGS) entry which is preliminary data.</text>
</comment>
<dbReference type="RefSeq" id="WP_058479498.1">
    <property type="nucleotide sequence ID" value="NZ_CAAAIQ010000021.1"/>
</dbReference>
<reference evidence="1 2" key="1">
    <citation type="submission" date="2015-11" db="EMBL/GenBank/DDBJ databases">
        <title>Genomic analysis of 38 Legionella species identifies large and diverse effector repertoires.</title>
        <authorList>
            <person name="Burstein D."/>
            <person name="Amaro F."/>
            <person name="Zusman T."/>
            <person name="Lifshitz Z."/>
            <person name="Cohen O."/>
            <person name="Gilbert J.A."/>
            <person name="Pupko T."/>
            <person name="Shuman H.A."/>
            <person name="Segal G."/>
        </authorList>
    </citation>
    <scope>NUCLEOTIDE SEQUENCE [LARGE SCALE GENOMIC DNA]</scope>
    <source>
        <strain evidence="1 2">ATCC 51914</strain>
    </source>
</reference>
<dbReference type="OrthoDB" id="5638188at2"/>
<protein>
    <submittedName>
        <fullName evidence="1">Uncharacterized protein</fullName>
    </submittedName>
</protein>
<dbReference type="Proteomes" id="UP000054729">
    <property type="component" value="Unassembled WGS sequence"/>
</dbReference>
<dbReference type="PATRIC" id="fig|66969.6.peg.722"/>
<name>A0A0W1ALF9_9GAMM</name>
<proteinExistence type="predicted"/>
<dbReference type="AlphaFoldDB" id="A0A0W1ALF9"/>